<evidence type="ECO:0000313" key="2">
    <source>
        <dbReference type="Proteomes" id="UP000574067"/>
    </source>
</evidence>
<protein>
    <submittedName>
        <fullName evidence="1">Uncharacterized protein</fullName>
    </submittedName>
</protein>
<dbReference type="AlphaFoldDB" id="A0A848F892"/>
<proteinExistence type="predicted"/>
<dbReference type="EMBL" id="JABBFW010000004">
    <property type="protein sequence ID" value="NML14935.1"/>
    <property type="molecule type" value="Genomic_DNA"/>
</dbReference>
<dbReference type="RefSeq" id="WP_169159843.1">
    <property type="nucleotide sequence ID" value="NZ_JABBFW010000004.1"/>
</dbReference>
<comment type="caution">
    <text evidence="1">The sequence shown here is derived from an EMBL/GenBank/DDBJ whole genome shotgun (WGS) entry which is preliminary data.</text>
</comment>
<evidence type="ECO:0000313" key="1">
    <source>
        <dbReference type="EMBL" id="NML14935.1"/>
    </source>
</evidence>
<name>A0A848F892_9BURK</name>
<reference evidence="1 2" key="1">
    <citation type="submission" date="2020-04" db="EMBL/GenBank/DDBJ databases">
        <title>Azohydromonas sp. isolated from soil.</title>
        <authorList>
            <person name="Dahal R.H."/>
        </authorList>
    </citation>
    <scope>NUCLEOTIDE SEQUENCE [LARGE SCALE GENOMIC DNA]</scope>
    <source>
        <strain evidence="1 2">G-1-1-14</strain>
    </source>
</reference>
<organism evidence="1 2">
    <name type="scientific">Azohydromonas caseinilytica</name>
    <dbReference type="NCBI Taxonomy" id="2728836"/>
    <lineage>
        <taxon>Bacteria</taxon>
        <taxon>Pseudomonadati</taxon>
        <taxon>Pseudomonadota</taxon>
        <taxon>Betaproteobacteria</taxon>
        <taxon>Burkholderiales</taxon>
        <taxon>Sphaerotilaceae</taxon>
        <taxon>Azohydromonas</taxon>
    </lineage>
</organism>
<accession>A0A848F892</accession>
<dbReference type="Proteomes" id="UP000574067">
    <property type="component" value="Unassembled WGS sequence"/>
</dbReference>
<sequence length="76" mass="8686">MLQHRCTTPGCFELVTFGDLCQRCSQGETPQRRGPVTARDLFYSKVYGGRDAEVTRYRLDHQSQARPPKGYSASRF</sequence>
<gene>
    <name evidence="1" type="ORF">HHL10_08095</name>
</gene>
<keyword evidence="2" id="KW-1185">Reference proteome</keyword>